<dbReference type="AlphaFoldDB" id="A0A1I6CUR0"/>
<dbReference type="PANTHER" id="PTHR30543:SF21">
    <property type="entry name" value="NAD(P)H-DEPENDENT FMN REDUCTASE LOT6"/>
    <property type="match status" value="1"/>
</dbReference>
<keyword evidence="3" id="KW-1185">Reference proteome</keyword>
<dbReference type="OrthoDB" id="9812295at2"/>
<evidence type="ECO:0000313" key="2">
    <source>
        <dbReference type="EMBL" id="SFQ96955.1"/>
    </source>
</evidence>
<dbReference type="PANTHER" id="PTHR30543">
    <property type="entry name" value="CHROMATE REDUCTASE"/>
    <property type="match status" value="1"/>
</dbReference>
<dbReference type="Pfam" id="PF03358">
    <property type="entry name" value="FMN_red"/>
    <property type="match status" value="1"/>
</dbReference>
<evidence type="ECO:0000259" key="1">
    <source>
        <dbReference type="Pfam" id="PF03358"/>
    </source>
</evidence>
<reference evidence="2 3" key="1">
    <citation type="submission" date="2016-10" db="EMBL/GenBank/DDBJ databases">
        <authorList>
            <person name="de Groot N.N."/>
        </authorList>
    </citation>
    <scope>NUCLEOTIDE SEQUENCE [LARGE SCALE GENOMIC DNA]</scope>
    <source>
        <strain evidence="3">KMM 9023,NRIC 0796,JCM 17311,KCTC 23692</strain>
    </source>
</reference>
<name>A0A1I6CUR0_9RHOB</name>
<dbReference type="Proteomes" id="UP000199302">
    <property type="component" value="Unassembled WGS sequence"/>
</dbReference>
<dbReference type="GO" id="GO:0005829">
    <property type="term" value="C:cytosol"/>
    <property type="evidence" value="ECO:0007669"/>
    <property type="project" value="TreeGrafter"/>
</dbReference>
<dbReference type="STRING" id="871652.SAMN04515673_101409"/>
<dbReference type="EMBL" id="FOYI01000001">
    <property type="protein sequence ID" value="SFQ96955.1"/>
    <property type="molecule type" value="Genomic_DNA"/>
</dbReference>
<organism evidence="2 3">
    <name type="scientific">Poseidonocella sedimentorum</name>
    <dbReference type="NCBI Taxonomy" id="871652"/>
    <lineage>
        <taxon>Bacteria</taxon>
        <taxon>Pseudomonadati</taxon>
        <taxon>Pseudomonadota</taxon>
        <taxon>Alphaproteobacteria</taxon>
        <taxon>Rhodobacterales</taxon>
        <taxon>Roseobacteraceae</taxon>
        <taxon>Poseidonocella</taxon>
    </lineage>
</organism>
<proteinExistence type="predicted"/>
<gene>
    <name evidence="2" type="ORF">SAMN04515673_101409</name>
</gene>
<dbReference type="RefSeq" id="WP_092076475.1">
    <property type="nucleotide sequence ID" value="NZ_FOYI01000001.1"/>
</dbReference>
<protein>
    <submittedName>
        <fullName evidence="2">NAD(P)H-dependent FMN reductase</fullName>
    </submittedName>
</protein>
<dbReference type="InterPro" id="IPR005025">
    <property type="entry name" value="FMN_Rdtase-like_dom"/>
</dbReference>
<sequence length="189" mass="19782">MKLLAFAATNSRISINRTLVEYAAGRLGATVLPDAEVTLLDLNTFEMPIYSVDREAASGIPQAARDFHDAIGDADAVLVSFAEHNGSVTSAWKNLFDWMSRIDAQVWQGKPVIFLAATPGPRAGAGVLGQQAQLAPYFGADLRGVQGIGTWGEAWDAETGSLSRPEDIAALDATLSGLVAAPAQKGAAA</sequence>
<dbReference type="Gene3D" id="3.40.50.360">
    <property type="match status" value="1"/>
</dbReference>
<accession>A0A1I6CUR0</accession>
<dbReference type="GO" id="GO:0010181">
    <property type="term" value="F:FMN binding"/>
    <property type="evidence" value="ECO:0007669"/>
    <property type="project" value="TreeGrafter"/>
</dbReference>
<feature type="domain" description="NADPH-dependent FMN reductase-like" evidence="1">
    <location>
        <begin position="1"/>
        <end position="139"/>
    </location>
</feature>
<dbReference type="InterPro" id="IPR029039">
    <property type="entry name" value="Flavoprotein-like_sf"/>
</dbReference>
<dbReference type="SUPFAM" id="SSF52218">
    <property type="entry name" value="Flavoproteins"/>
    <property type="match status" value="1"/>
</dbReference>
<dbReference type="InterPro" id="IPR050712">
    <property type="entry name" value="NAD(P)H-dep_reductase"/>
</dbReference>
<evidence type="ECO:0000313" key="3">
    <source>
        <dbReference type="Proteomes" id="UP000199302"/>
    </source>
</evidence>
<dbReference type="GO" id="GO:0016491">
    <property type="term" value="F:oxidoreductase activity"/>
    <property type="evidence" value="ECO:0007669"/>
    <property type="project" value="InterPro"/>
</dbReference>